<evidence type="ECO:0000313" key="5">
    <source>
        <dbReference type="EMBL" id="SNQ51891.1"/>
    </source>
</evidence>
<dbReference type="PROSITE" id="PS51471">
    <property type="entry name" value="FE2OG_OXY"/>
    <property type="match status" value="1"/>
</dbReference>
<keyword evidence="3" id="KW-0479">Metal-binding</keyword>
<accession>A0A2I2L1U7</accession>
<dbReference type="InterPro" id="IPR026992">
    <property type="entry name" value="DIOX_N"/>
</dbReference>
<protein>
    <submittedName>
        <fullName evidence="5">Putative oxidoreductase</fullName>
    </submittedName>
</protein>
<dbReference type="InterPro" id="IPR044861">
    <property type="entry name" value="IPNS-like_FE2OG_OXY"/>
</dbReference>
<sequence length="327" mass="35639">MGVPGFALPDLVEAARDGRSTMLGELDRTCREQGVFRLTDLALPAGLPPELLERTRALFALPLAVKRELRDPDDQYVGWRGADNRNEYGQSDDKEMFHIGPRVSATLAAGAGLVDGDGGRRESELVEAALADCSLWPADLPGFVLVWHRFYAAMQHAAAQLGLALAAAMGVESARWAAMAHDNWADLAANHYPAQPAGAEVRMRNAVHSDLTLFTILLQDPPGPGGLVMRDRSGAWHDVVPAPGEFVVNIGELLTFLTGDDWWAVPHEVRPTEATLARDRLSIPFFFRPHDALVLEPFRVSPGTTAPGPIDVGAWVHARKRMQRVPS</sequence>
<dbReference type="GO" id="GO:0046872">
    <property type="term" value="F:metal ion binding"/>
    <property type="evidence" value="ECO:0007669"/>
    <property type="project" value="UniProtKB-KW"/>
</dbReference>
<dbReference type="InterPro" id="IPR050231">
    <property type="entry name" value="Iron_ascorbate_oxido_reductase"/>
</dbReference>
<gene>
    <name evidence="5" type="ORF">FRACA_850003</name>
</gene>
<evidence type="ECO:0000256" key="1">
    <source>
        <dbReference type="ARBA" id="ARBA00004792"/>
    </source>
</evidence>
<evidence type="ECO:0000313" key="6">
    <source>
        <dbReference type="Proteomes" id="UP000234331"/>
    </source>
</evidence>
<dbReference type="Pfam" id="PF14226">
    <property type="entry name" value="DIOX_N"/>
    <property type="match status" value="1"/>
</dbReference>
<proteinExistence type="inferred from homology"/>
<keyword evidence="3" id="KW-0560">Oxidoreductase</keyword>
<evidence type="ECO:0000256" key="2">
    <source>
        <dbReference type="ARBA" id="ARBA00023194"/>
    </source>
</evidence>
<dbReference type="Proteomes" id="UP000234331">
    <property type="component" value="Unassembled WGS sequence"/>
</dbReference>
<reference evidence="5 6" key="1">
    <citation type="submission" date="2017-06" db="EMBL/GenBank/DDBJ databases">
        <authorList>
            <person name="Kim H.J."/>
            <person name="Triplett B.A."/>
        </authorList>
    </citation>
    <scope>NUCLEOTIDE SEQUENCE [LARGE SCALE GENOMIC DNA]</scope>
    <source>
        <strain evidence="5">FRACA_ARgP5</strain>
    </source>
</reference>
<organism evidence="5 6">
    <name type="scientific">Frankia canadensis</name>
    <dbReference type="NCBI Taxonomy" id="1836972"/>
    <lineage>
        <taxon>Bacteria</taxon>
        <taxon>Bacillati</taxon>
        <taxon>Actinomycetota</taxon>
        <taxon>Actinomycetes</taxon>
        <taxon>Frankiales</taxon>
        <taxon>Frankiaceae</taxon>
        <taxon>Frankia</taxon>
    </lineage>
</organism>
<keyword evidence="6" id="KW-1185">Reference proteome</keyword>
<dbReference type="OrthoDB" id="21825at2"/>
<dbReference type="SUPFAM" id="SSF51197">
    <property type="entry name" value="Clavaminate synthase-like"/>
    <property type="match status" value="1"/>
</dbReference>
<comment type="pathway">
    <text evidence="1">Antibiotic biosynthesis.</text>
</comment>
<keyword evidence="2" id="KW-0045">Antibiotic biosynthesis</keyword>
<name>A0A2I2L1U7_9ACTN</name>
<dbReference type="PANTHER" id="PTHR47990">
    <property type="entry name" value="2-OXOGLUTARATE (2OG) AND FE(II)-DEPENDENT OXYGENASE SUPERFAMILY PROTEIN-RELATED"/>
    <property type="match status" value="1"/>
</dbReference>
<feature type="domain" description="Fe2OG dioxygenase" evidence="4">
    <location>
        <begin position="183"/>
        <end position="289"/>
    </location>
</feature>
<dbReference type="GO" id="GO:0017000">
    <property type="term" value="P:antibiotic biosynthetic process"/>
    <property type="evidence" value="ECO:0007669"/>
    <property type="project" value="UniProtKB-KW"/>
</dbReference>
<dbReference type="AlphaFoldDB" id="A0A2I2L1U7"/>
<evidence type="ECO:0000259" key="4">
    <source>
        <dbReference type="PROSITE" id="PS51471"/>
    </source>
</evidence>
<dbReference type="InterPro" id="IPR027443">
    <property type="entry name" value="IPNS-like_sf"/>
</dbReference>
<comment type="similarity">
    <text evidence="3">Belongs to the iron/ascorbate-dependent oxidoreductase family.</text>
</comment>
<dbReference type="GO" id="GO:0016491">
    <property type="term" value="F:oxidoreductase activity"/>
    <property type="evidence" value="ECO:0007669"/>
    <property type="project" value="UniProtKB-KW"/>
</dbReference>
<dbReference type="InterPro" id="IPR005123">
    <property type="entry name" value="Oxoglu/Fe-dep_dioxygenase_dom"/>
</dbReference>
<dbReference type="Gene3D" id="2.60.120.330">
    <property type="entry name" value="B-lactam Antibiotic, Isopenicillin N Synthase, Chain"/>
    <property type="match status" value="1"/>
</dbReference>
<dbReference type="EMBL" id="FZMO01000553">
    <property type="protein sequence ID" value="SNQ51891.1"/>
    <property type="molecule type" value="Genomic_DNA"/>
</dbReference>
<evidence type="ECO:0000256" key="3">
    <source>
        <dbReference type="RuleBase" id="RU003682"/>
    </source>
</evidence>
<dbReference type="Pfam" id="PF03171">
    <property type="entry name" value="2OG-FeII_Oxy"/>
    <property type="match status" value="1"/>
</dbReference>
<keyword evidence="3" id="KW-0408">Iron</keyword>
<dbReference type="RefSeq" id="WP_133150901.1">
    <property type="nucleotide sequence ID" value="NZ_FZMO01000553.1"/>
</dbReference>